<dbReference type="InterPro" id="IPR055410">
    <property type="entry name" value="Beta-prop_CAF1B_HIR1"/>
</dbReference>
<keyword evidence="6 10" id="KW-0805">Transcription regulation</keyword>
<dbReference type="AlphaFoldDB" id="A0A9J2PZP4"/>
<evidence type="ECO:0000256" key="9">
    <source>
        <dbReference type="PROSITE-ProRule" id="PRU00221"/>
    </source>
</evidence>
<dbReference type="GO" id="GO:0000785">
    <property type="term" value="C:chromatin"/>
    <property type="evidence" value="ECO:0007669"/>
    <property type="project" value="TreeGrafter"/>
</dbReference>
<feature type="repeat" description="WD" evidence="9">
    <location>
        <begin position="240"/>
        <end position="281"/>
    </location>
</feature>
<evidence type="ECO:0000256" key="4">
    <source>
        <dbReference type="ARBA" id="ARBA00022737"/>
    </source>
</evidence>
<dbReference type="Pfam" id="PF00400">
    <property type="entry name" value="WD40"/>
    <property type="match status" value="1"/>
</dbReference>
<dbReference type="PANTHER" id="PTHR13831">
    <property type="entry name" value="MEMBER OF THE HIR1 FAMILY OF WD-REPEAT PROTEINS"/>
    <property type="match status" value="1"/>
</dbReference>
<evidence type="ECO:0000256" key="3">
    <source>
        <dbReference type="ARBA" id="ARBA00022574"/>
    </source>
</evidence>
<evidence type="ECO:0000313" key="13">
    <source>
        <dbReference type="Proteomes" id="UP000036681"/>
    </source>
</evidence>
<dbReference type="Pfam" id="PF07569">
    <property type="entry name" value="Hira"/>
    <property type="match status" value="1"/>
</dbReference>
<dbReference type="InterPro" id="IPR031120">
    <property type="entry name" value="HIR1-like"/>
</dbReference>
<keyword evidence="4 10" id="KW-0677">Repeat</keyword>
<keyword evidence="13" id="KW-1185">Reference proteome</keyword>
<dbReference type="GO" id="GO:0006351">
    <property type="term" value="P:DNA-templated transcription"/>
    <property type="evidence" value="ECO:0007669"/>
    <property type="project" value="InterPro"/>
</dbReference>
<dbReference type="GO" id="GO:0006338">
    <property type="term" value="P:chromatin remodeling"/>
    <property type="evidence" value="ECO:0007669"/>
    <property type="project" value="InterPro"/>
</dbReference>
<dbReference type="WBParaSite" id="ALUE_0001566101-mRNA-1">
    <property type="protein sequence ID" value="ALUE_0001566101-mRNA-1"/>
    <property type="gene ID" value="ALUE_0001566101"/>
</dbReference>
<feature type="compositionally biased region" description="Basic and acidic residues" evidence="11">
    <location>
        <begin position="498"/>
        <end position="507"/>
    </location>
</feature>
<comment type="similarity">
    <text evidence="2 10">Belongs to the WD repeat HIR1 family.</text>
</comment>
<dbReference type="GO" id="GO:0005634">
    <property type="term" value="C:nucleus"/>
    <property type="evidence" value="ECO:0007669"/>
    <property type="project" value="UniProtKB-SubCell"/>
</dbReference>
<evidence type="ECO:0000256" key="11">
    <source>
        <dbReference type="SAM" id="MobiDB-lite"/>
    </source>
</evidence>
<keyword evidence="7 10" id="KW-0804">Transcription</keyword>
<feature type="domain" description="Ig-like" evidence="12">
    <location>
        <begin position="393"/>
        <end position="502"/>
    </location>
</feature>
<dbReference type="GO" id="GO:0031491">
    <property type="term" value="F:nucleosome binding"/>
    <property type="evidence" value="ECO:0007669"/>
    <property type="project" value="TreeGrafter"/>
</dbReference>
<dbReference type="InterPro" id="IPR001680">
    <property type="entry name" value="WD40_rpt"/>
</dbReference>
<dbReference type="Pfam" id="PF24105">
    <property type="entry name" value="Beta-prop_CAF1B_HIR1"/>
    <property type="match status" value="1"/>
</dbReference>
<dbReference type="GO" id="GO:0000417">
    <property type="term" value="C:HIR complex"/>
    <property type="evidence" value="ECO:0007669"/>
    <property type="project" value="TreeGrafter"/>
</dbReference>
<evidence type="ECO:0000313" key="14">
    <source>
        <dbReference type="WBParaSite" id="ALUE_0001566101-mRNA-1"/>
    </source>
</evidence>
<keyword evidence="8 10" id="KW-0539">Nucleus</keyword>
<dbReference type="Proteomes" id="UP000036681">
    <property type="component" value="Unplaced"/>
</dbReference>
<feature type="repeat" description="WD" evidence="9">
    <location>
        <begin position="193"/>
        <end position="225"/>
    </location>
</feature>
<organism evidence="13 14">
    <name type="scientific">Ascaris lumbricoides</name>
    <name type="common">Giant roundworm</name>
    <dbReference type="NCBI Taxonomy" id="6252"/>
    <lineage>
        <taxon>Eukaryota</taxon>
        <taxon>Metazoa</taxon>
        <taxon>Ecdysozoa</taxon>
        <taxon>Nematoda</taxon>
        <taxon>Chromadorea</taxon>
        <taxon>Rhabditida</taxon>
        <taxon>Spirurina</taxon>
        <taxon>Ascaridomorpha</taxon>
        <taxon>Ascaridoidea</taxon>
        <taxon>Ascarididae</taxon>
        <taxon>Ascaris</taxon>
    </lineage>
</organism>
<evidence type="ECO:0000256" key="6">
    <source>
        <dbReference type="ARBA" id="ARBA00023015"/>
    </source>
</evidence>
<dbReference type="InterPro" id="IPR019015">
    <property type="entry name" value="HIRA_B_motif"/>
</dbReference>
<dbReference type="PROSITE" id="PS50835">
    <property type="entry name" value="IG_LIKE"/>
    <property type="match status" value="1"/>
</dbReference>
<comment type="subcellular location">
    <subcellularLocation>
        <location evidence="1 10">Nucleus</location>
    </subcellularLocation>
</comment>
<dbReference type="InterPro" id="IPR007110">
    <property type="entry name" value="Ig-like_dom"/>
</dbReference>
<comment type="function">
    <text evidence="10">Required for replication-independent chromatin assembly and for the periodic repression of histone gene transcription during the cell cycle.</text>
</comment>
<dbReference type="PROSITE" id="PS50082">
    <property type="entry name" value="WD_REPEATS_2"/>
    <property type="match status" value="2"/>
</dbReference>
<dbReference type="InterPro" id="IPR036322">
    <property type="entry name" value="WD40_repeat_dom_sf"/>
</dbReference>
<evidence type="ECO:0000256" key="10">
    <source>
        <dbReference type="RuleBase" id="RU364014"/>
    </source>
</evidence>
<evidence type="ECO:0000256" key="1">
    <source>
        <dbReference type="ARBA" id="ARBA00004123"/>
    </source>
</evidence>
<dbReference type="Pfam" id="PF09453">
    <property type="entry name" value="HIRA_B"/>
    <property type="match status" value="1"/>
</dbReference>
<evidence type="ECO:0000256" key="8">
    <source>
        <dbReference type="ARBA" id="ARBA00023242"/>
    </source>
</evidence>
<evidence type="ECO:0000256" key="2">
    <source>
        <dbReference type="ARBA" id="ARBA00007306"/>
    </source>
</evidence>
<evidence type="ECO:0000256" key="7">
    <source>
        <dbReference type="ARBA" id="ARBA00023163"/>
    </source>
</evidence>
<evidence type="ECO:0000259" key="12">
    <source>
        <dbReference type="PROSITE" id="PS50835"/>
    </source>
</evidence>
<proteinExistence type="inferred from homology"/>
<dbReference type="InterPro" id="IPR011494">
    <property type="entry name" value="HIRA-like_C"/>
</dbReference>
<keyword evidence="5 10" id="KW-0156">Chromatin regulator</keyword>
<feature type="region of interest" description="Disordered" evidence="11">
    <location>
        <begin position="498"/>
        <end position="618"/>
    </location>
</feature>
<dbReference type="PANTHER" id="PTHR13831:SF0">
    <property type="entry name" value="PROTEIN HIRA"/>
    <property type="match status" value="1"/>
</dbReference>
<dbReference type="PROSITE" id="PS50294">
    <property type="entry name" value="WD_REPEATS_REGION"/>
    <property type="match status" value="2"/>
</dbReference>
<keyword evidence="3 9" id="KW-0853">WD repeat</keyword>
<feature type="compositionally biased region" description="Basic and acidic residues" evidence="11">
    <location>
        <begin position="569"/>
        <end position="583"/>
    </location>
</feature>
<dbReference type="SUPFAM" id="SSF50978">
    <property type="entry name" value="WD40 repeat-like"/>
    <property type="match status" value="2"/>
</dbReference>
<reference evidence="14" key="1">
    <citation type="submission" date="2023-03" db="UniProtKB">
        <authorList>
            <consortium name="WormBaseParasite"/>
        </authorList>
    </citation>
    <scope>IDENTIFICATION</scope>
</reference>
<feature type="compositionally biased region" description="Basic and acidic residues" evidence="11">
    <location>
        <begin position="516"/>
        <end position="538"/>
    </location>
</feature>
<dbReference type="Gene3D" id="2.130.10.10">
    <property type="entry name" value="YVTN repeat-like/Quinoprotein amine dehydrogenase"/>
    <property type="match status" value="3"/>
</dbReference>
<name>A0A9J2PZP4_ASCLU</name>
<dbReference type="InterPro" id="IPR015943">
    <property type="entry name" value="WD40/YVTN_repeat-like_dom_sf"/>
</dbReference>
<dbReference type="GO" id="GO:0006355">
    <property type="term" value="P:regulation of DNA-templated transcription"/>
    <property type="evidence" value="ECO:0007669"/>
    <property type="project" value="InterPro"/>
</dbReference>
<protein>
    <recommendedName>
        <fullName evidence="10">Protein HIRA</fullName>
    </recommendedName>
</protein>
<evidence type="ECO:0000256" key="5">
    <source>
        <dbReference type="ARBA" id="ARBA00022853"/>
    </source>
</evidence>
<dbReference type="SMART" id="SM00320">
    <property type="entry name" value="WD40"/>
    <property type="match status" value="7"/>
</dbReference>
<accession>A0A9J2PZP4</accession>
<sequence length="965" mass="106950">MQLTNPTWIHHSGGAIYSIDIHPNGSKVATSGQGSDARSGQVVIWNVKPVINEKKAQDASCSRLLSRMLHESQVVIWNVKPVINEKKAQDASCSRLLSRMLHEIALRLYVMAANFFRILRITWGKAARSSIGSKSALDCVNCVRWSPDGALLACAGDECALSVWEYGGRINSAGVIGSQDGANVEKYRQKFRLYGHTLDVLHTEWSKDGRYLASCGMDNSIIIWDAHNFPSKVAVLNSTRSGHTGIVKGVSWDPIGKFLASQSADRTVKIWAIDGWDCVKTIVEPFAEMAFDTMLVGLGRGIQRLMSTPTTMFCRMDWSPDGTYLVLPCATNNEGPTAQLVRRKVSPDGTYLVLPCATNNEGPTAQLVRRKDWDTTLDLVGHRKAVTVVRACPRLLEYTTHKGSRLQVTCFAVGSRDKALSVWLIPNTDRPVVVLHRLFKHSILDFSWNDLHLTICSMDGSVKSIVFTSGEVGRLLSNVEMQQYTCFAAQSEPCEKKEQEVNGKEASVKQGSAVKEQSEPSTRNEPEMHVTEQKEVRMKSGKRRIQPIFVASLTAPEEDSPTAEANYSPREEQVMVSVPEERPYGSGDIRLPSSSQQEGSDAMDIDEKEPEPTTSKVDSLRIEAPVSLRPIPEHEKVHVVLNGGRSILMSVPRRTRQLFVTVARSIVCPVDRIEVLNEFQISRGMAVTKVVALDGGKTCWCTVLEPVVCAIAANCTLTVLGCFDRSVYVYSTPCGRLRILLTVDSTPSSMCVFQSFFSVCSAHGYVYVWDAEKNRSILSRCSLGDICEKDSEVALHRITKGGMPLITFSTNKTFVFSAELHCWQPISEPTDVVPRISGPLSSLMKTSGSDTALIALARPSKSNPISTDIALRRYASMVLLEKSICSARALHSRDEYRYYMLTYVRNLVQDGCLSKLREVMCSLCGEDEYVCGIKRNVLMRELVDELKSKKECEEILSEVSSRLGI</sequence>
<keyword evidence="10" id="KW-0678">Repressor</keyword>